<keyword evidence="1" id="KW-0723">Serine/threonine-protein kinase</keyword>
<protein>
    <recommendedName>
        <fullName evidence="6">AGC-kinase C-terminal domain-containing protein</fullName>
    </recommendedName>
</protein>
<dbReference type="PANTHER" id="PTHR24351">
    <property type="entry name" value="RIBOSOMAL PROTEIN S6 KINASE"/>
    <property type="match status" value="1"/>
</dbReference>
<gene>
    <name evidence="7" type="ORF">DILT_LOCUS5365</name>
</gene>
<dbReference type="GO" id="GO:0004674">
    <property type="term" value="F:protein serine/threonine kinase activity"/>
    <property type="evidence" value="ECO:0007669"/>
    <property type="project" value="UniProtKB-KW"/>
</dbReference>
<evidence type="ECO:0000256" key="1">
    <source>
        <dbReference type="ARBA" id="ARBA00022527"/>
    </source>
</evidence>
<keyword evidence="4" id="KW-0418">Kinase</keyword>
<evidence type="ECO:0000259" key="6">
    <source>
        <dbReference type="PROSITE" id="PS51285"/>
    </source>
</evidence>
<dbReference type="InterPro" id="IPR011009">
    <property type="entry name" value="Kinase-like_dom_sf"/>
</dbReference>
<accession>A0A3P7KY72</accession>
<dbReference type="SMART" id="SM00133">
    <property type="entry name" value="S_TK_X"/>
    <property type="match status" value="1"/>
</dbReference>
<dbReference type="PROSITE" id="PS51285">
    <property type="entry name" value="AGC_KINASE_CTER"/>
    <property type="match status" value="1"/>
</dbReference>
<proteinExistence type="predicted"/>
<dbReference type="AlphaFoldDB" id="A0A3P7KY72"/>
<keyword evidence="8" id="KW-1185">Reference proteome</keyword>
<evidence type="ECO:0000256" key="2">
    <source>
        <dbReference type="ARBA" id="ARBA00022679"/>
    </source>
</evidence>
<evidence type="ECO:0000313" key="7">
    <source>
        <dbReference type="EMBL" id="VDN09534.1"/>
    </source>
</evidence>
<feature type="domain" description="AGC-kinase C-terminal" evidence="6">
    <location>
        <begin position="48"/>
        <end position="118"/>
    </location>
</feature>
<name>A0A3P7KY72_DIBLA</name>
<dbReference type="Gene3D" id="3.30.200.20">
    <property type="entry name" value="Phosphorylase Kinase, domain 1"/>
    <property type="match status" value="1"/>
</dbReference>
<dbReference type="SUPFAM" id="SSF56112">
    <property type="entry name" value="Protein kinase-like (PK-like)"/>
    <property type="match status" value="1"/>
</dbReference>
<dbReference type="Gene3D" id="1.10.510.10">
    <property type="entry name" value="Transferase(Phosphotransferase) domain 1"/>
    <property type="match status" value="1"/>
</dbReference>
<evidence type="ECO:0000313" key="8">
    <source>
        <dbReference type="Proteomes" id="UP000281553"/>
    </source>
</evidence>
<keyword evidence="2" id="KW-0808">Transferase</keyword>
<dbReference type="Proteomes" id="UP000281553">
    <property type="component" value="Unassembled WGS sequence"/>
</dbReference>
<organism evidence="7 8">
    <name type="scientific">Dibothriocephalus latus</name>
    <name type="common">Fish tapeworm</name>
    <name type="synonym">Diphyllobothrium latum</name>
    <dbReference type="NCBI Taxonomy" id="60516"/>
    <lineage>
        <taxon>Eukaryota</taxon>
        <taxon>Metazoa</taxon>
        <taxon>Spiralia</taxon>
        <taxon>Lophotrochozoa</taxon>
        <taxon>Platyhelminthes</taxon>
        <taxon>Cestoda</taxon>
        <taxon>Eucestoda</taxon>
        <taxon>Diphyllobothriidea</taxon>
        <taxon>Diphyllobothriidae</taxon>
        <taxon>Dibothriocephalus</taxon>
    </lineage>
</organism>
<keyword evidence="5" id="KW-0067">ATP-binding</keyword>
<keyword evidence="3" id="KW-0547">Nucleotide-binding</keyword>
<dbReference type="GO" id="GO:0005524">
    <property type="term" value="F:ATP binding"/>
    <property type="evidence" value="ECO:0007669"/>
    <property type="project" value="UniProtKB-KW"/>
</dbReference>
<evidence type="ECO:0000256" key="5">
    <source>
        <dbReference type="ARBA" id="ARBA00022840"/>
    </source>
</evidence>
<dbReference type="OrthoDB" id="63267at2759"/>
<dbReference type="EMBL" id="UYRU01047265">
    <property type="protein sequence ID" value="VDN09534.1"/>
    <property type="molecule type" value="Genomic_DNA"/>
</dbReference>
<dbReference type="InterPro" id="IPR017892">
    <property type="entry name" value="Pkinase_C"/>
</dbReference>
<reference evidence="7 8" key="1">
    <citation type="submission" date="2018-11" db="EMBL/GenBank/DDBJ databases">
        <authorList>
            <consortium name="Pathogen Informatics"/>
        </authorList>
    </citation>
    <scope>NUCLEOTIDE SEQUENCE [LARGE SCALE GENOMIC DNA]</scope>
</reference>
<sequence length="118" mass="13413">MEITPSYPRNLSKEALSICKGLLNKDPASRLGCSPAGSLEIRDHVFFRRINWELIESKAVQPPFRPPVVDKRDVSNFDPVFTDMSTEFTPTDKLFIMNLTQTEFAGFSFVNPEFVVEV</sequence>
<dbReference type="InterPro" id="IPR000961">
    <property type="entry name" value="AGC-kinase_C"/>
</dbReference>
<evidence type="ECO:0000256" key="4">
    <source>
        <dbReference type="ARBA" id="ARBA00022777"/>
    </source>
</evidence>
<evidence type="ECO:0000256" key="3">
    <source>
        <dbReference type="ARBA" id="ARBA00022741"/>
    </source>
</evidence>
<dbReference type="Pfam" id="PF00433">
    <property type="entry name" value="Pkinase_C"/>
    <property type="match status" value="1"/>
</dbReference>